<dbReference type="InterPro" id="IPR018631">
    <property type="entry name" value="AAA-ATPase-like_dom"/>
</dbReference>
<evidence type="ECO:0000313" key="3">
    <source>
        <dbReference type="Proteomes" id="UP000789901"/>
    </source>
</evidence>
<organism evidence="2 3">
    <name type="scientific">Gigaspora margarita</name>
    <dbReference type="NCBI Taxonomy" id="4874"/>
    <lineage>
        <taxon>Eukaryota</taxon>
        <taxon>Fungi</taxon>
        <taxon>Fungi incertae sedis</taxon>
        <taxon>Mucoromycota</taxon>
        <taxon>Glomeromycotina</taxon>
        <taxon>Glomeromycetes</taxon>
        <taxon>Diversisporales</taxon>
        <taxon>Gigasporaceae</taxon>
        <taxon>Gigaspora</taxon>
    </lineage>
</organism>
<sequence>QLFEKLKISAEIEIMQKHFAQYPAIHFSLKDLTTGTWNEMITQLRVLVARIYDEHRYLINNLYHDQQKRYQRILDRDPTYPVSELKFALQELSIYLRQHYKRKCIVLVDEYDSPMECAYNKGYYE</sequence>
<evidence type="ECO:0000313" key="2">
    <source>
        <dbReference type="EMBL" id="CAG8856214.1"/>
    </source>
</evidence>
<feature type="non-terminal residue" evidence="2">
    <location>
        <position position="125"/>
    </location>
</feature>
<protein>
    <submittedName>
        <fullName evidence="2">21788_t:CDS:1</fullName>
    </submittedName>
</protein>
<dbReference type="PANTHER" id="PTHR34825">
    <property type="entry name" value="CONSERVED PROTEIN, WITH A WEAK D-GALACTARATE DEHYDRATASE/ALTRONATE HYDROLASE DOMAIN"/>
    <property type="match status" value="1"/>
</dbReference>
<dbReference type="Pfam" id="PF09820">
    <property type="entry name" value="AAA-ATPase_like"/>
    <property type="match status" value="1"/>
</dbReference>
<keyword evidence="3" id="KW-1185">Reference proteome</keyword>
<feature type="non-terminal residue" evidence="2">
    <location>
        <position position="1"/>
    </location>
</feature>
<comment type="caution">
    <text evidence="2">The sequence shown here is derived from an EMBL/GenBank/DDBJ whole genome shotgun (WGS) entry which is preliminary data.</text>
</comment>
<dbReference type="EMBL" id="CAJVQB010157363">
    <property type="protein sequence ID" value="CAG8856214.1"/>
    <property type="molecule type" value="Genomic_DNA"/>
</dbReference>
<evidence type="ECO:0000259" key="1">
    <source>
        <dbReference type="Pfam" id="PF09820"/>
    </source>
</evidence>
<proteinExistence type="predicted"/>
<gene>
    <name evidence="2" type="ORF">GMARGA_LOCUS45035</name>
</gene>
<dbReference type="PANTHER" id="PTHR34825:SF1">
    <property type="entry name" value="AAA-ATPASE-LIKE DOMAIN-CONTAINING PROTEIN"/>
    <property type="match status" value="1"/>
</dbReference>
<accession>A0ABN7XQL6</accession>
<dbReference type="Proteomes" id="UP000789901">
    <property type="component" value="Unassembled WGS sequence"/>
</dbReference>
<feature type="domain" description="AAA-ATPase-like" evidence="1">
    <location>
        <begin position="1"/>
        <end position="121"/>
    </location>
</feature>
<reference evidence="2 3" key="1">
    <citation type="submission" date="2021-06" db="EMBL/GenBank/DDBJ databases">
        <authorList>
            <person name="Kallberg Y."/>
            <person name="Tangrot J."/>
            <person name="Rosling A."/>
        </authorList>
    </citation>
    <scope>NUCLEOTIDE SEQUENCE [LARGE SCALE GENOMIC DNA]</scope>
    <source>
        <strain evidence="2 3">120-4 pot B 10/14</strain>
    </source>
</reference>
<name>A0ABN7XQL6_GIGMA</name>